<feature type="region of interest" description="Disordered" evidence="1">
    <location>
        <begin position="1"/>
        <end position="35"/>
    </location>
</feature>
<feature type="compositionally biased region" description="Acidic residues" evidence="1">
    <location>
        <begin position="12"/>
        <end position="27"/>
    </location>
</feature>
<dbReference type="AlphaFoldDB" id="J9CPD5"/>
<feature type="compositionally biased region" description="Polar residues" evidence="1">
    <location>
        <begin position="1"/>
        <end position="11"/>
    </location>
</feature>
<name>J9CPD5_9ZZZZ</name>
<evidence type="ECO:0000313" key="2">
    <source>
        <dbReference type="EMBL" id="EJX01996.1"/>
    </source>
</evidence>
<protein>
    <submittedName>
        <fullName evidence="2">Uncharacterized protein</fullName>
    </submittedName>
</protein>
<proteinExistence type="predicted"/>
<comment type="caution">
    <text evidence="2">The sequence shown here is derived from an EMBL/GenBank/DDBJ whole genome shotgun (WGS) entry which is preliminary data.</text>
</comment>
<reference evidence="2" key="1">
    <citation type="journal article" date="2012" name="PLoS ONE">
        <title>Gene sets for utilization of primary and secondary nutrition supplies in the distal gut of endangered iberian lynx.</title>
        <authorList>
            <person name="Alcaide M."/>
            <person name="Messina E."/>
            <person name="Richter M."/>
            <person name="Bargiela R."/>
            <person name="Peplies J."/>
            <person name="Huws S.A."/>
            <person name="Newbold C.J."/>
            <person name="Golyshin P.N."/>
            <person name="Simon M.A."/>
            <person name="Lopez G."/>
            <person name="Yakimov M.M."/>
            <person name="Ferrer M."/>
        </authorList>
    </citation>
    <scope>NUCLEOTIDE SEQUENCE</scope>
</reference>
<dbReference type="EMBL" id="AMCI01002731">
    <property type="protein sequence ID" value="EJX01996.1"/>
    <property type="molecule type" value="Genomic_DNA"/>
</dbReference>
<accession>J9CPD5</accession>
<evidence type="ECO:0000256" key="1">
    <source>
        <dbReference type="SAM" id="MobiDB-lite"/>
    </source>
</evidence>
<sequence length="35" mass="3980">MYNATNDSCSFTEEDLNDLLDEDDAQDDSNRKSAH</sequence>
<organism evidence="2">
    <name type="scientific">gut metagenome</name>
    <dbReference type="NCBI Taxonomy" id="749906"/>
    <lineage>
        <taxon>unclassified sequences</taxon>
        <taxon>metagenomes</taxon>
        <taxon>organismal metagenomes</taxon>
    </lineage>
</organism>
<gene>
    <name evidence="2" type="ORF">EVA_09894</name>
</gene>